<dbReference type="Gene3D" id="3.40.50.920">
    <property type="match status" value="1"/>
</dbReference>
<evidence type="ECO:0000256" key="4">
    <source>
        <dbReference type="ARBA" id="ARBA00023052"/>
    </source>
</evidence>
<evidence type="ECO:0000256" key="3">
    <source>
        <dbReference type="ARBA" id="ARBA00023002"/>
    </source>
</evidence>
<comment type="cofactor">
    <cofactor evidence="1">
        <name>thiamine diphosphate</name>
        <dbReference type="ChEBI" id="CHEBI:58937"/>
    </cofactor>
</comment>
<dbReference type="InterPro" id="IPR005475">
    <property type="entry name" value="Transketolase-like_Pyr-bd"/>
</dbReference>
<dbReference type="Proteomes" id="UP000503540">
    <property type="component" value="Chromosome"/>
</dbReference>
<dbReference type="InterPro" id="IPR001017">
    <property type="entry name" value="DH_E1"/>
</dbReference>
<dbReference type="InterPro" id="IPR029061">
    <property type="entry name" value="THDP-binding"/>
</dbReference>
<keyword evidence="4" id="KW-0786">Thiamine pyrophosphate</keyword>
<keyword evidence="8" id="KW-1185">Reference proteome</keyword>
<dbReference type="SMART" id="SM00861">
    <property type="entry name" value="Transket_pyr"/>
    <property type="match status" value="1"/>
</dbReference>
<dbReference type="InterPro" id="IPR033248">
    <property type="entry name" value="Transketolase_C"/>
</dbReference>
<feature type="domain" description="Transketolase-like pyrimidine-binding" evidence="6">
    <location>
        <begin position="415"/>
        <end position="596"/>
    </location>
</feature>
<gene>
    <name evidence="7" type="ORF">F5544_27610</name>
</gene>
<protein>
    <submittedName>
        <fullName evidence="7">MFS transporter</fullName>
    </submittedName>
</protein>
<dbReference type="Gene3D" id="3.40.50.970">
    <property type="match status" value="2"/>
</dbReference>
<dbReference type="GO" id="GO:0004591">
    <property type="term" value="F:oxoglutarate dehydrogenase (succinyl-transferring) activity"/>
    <property type="evidence" value="ECO:0007669"/>
    <property type="project" value="UniProtKB-EC"/>
</dbReference>
<name>A0A6G9YJ91_9NOCA</name>
<dbReference type="GO" id="GO:0006099">
    <property type="term" value="P:tricarboxylic acid cycle"/>
    <property type="evidence" value="ECO:0007669"/>
    <property type="project" value="UniProtKB-KW"/>
</dbReference>
<dbReference type="PANTHER" id="PTHR42980:SF1">
    <property type="entry name" value="2-OXOISOVALERATE DEHYDROGENASE SUBUNIT BETA, MITOCHONDRIAL"/>
    <property type="match status" value="1"/>
</dbReference>
<evidence type="ECO:0000259" key="6">
    <source>
        <dbReference type="SMART" id="SM00861"/>
    </source>
</evidence>
<evidence type="ECO:0000256" key="1">
    <source>
        <dbReference type="ARBA" id="ARBA00001964"/>
    </source>
</evidence>
<dbReference type="RefSeq" id="WP_167475924.1">
    <property type="nucleotide sequence ID" value="NZ_CP046172.1"/>
</dbReference>
<organism evidence="7 8">
    <name type="scientific">Nocardia arthritidis</name>
    <dbReference type="NCBI Taxonomy" id="228602"/>
    <lineage>
        <taxon>Bacteria</taxon>
        <taxon>Bacillati</taxon>
        <taxon>Actinomycetota</taxon>
        <taxon>Actinomycetes</taxon>
        <taxon>Mycobacteriales</taxon>
        <taxon>Nocardiaceae</taxon>
        <taxon>Nocardia</taxon>
    </lineage>
</organism>
<evidence type="ECO:0000256" key="2">
    <source>
        <dbReference type="ARBA" id="ARBA00022532"/>
    </source>
</evidence>
<keyword evidence="2" id="KW-0816">Tricarboxylic acid cycle</keyword>
<dbReference type="PANTHER" id="PTHR42980">
    <property type="entry name" value="2-OXOISOVALERATE DEHYDROGENASE SUBUNIT BETA-RELATED"/>
    <property type="match status" value="1"/>
</dbReference>
<dbReference type="GO" id="GO:0009083">
    <property type="term" value="P:branched-chain amino acid catabolic process"/>
    <property type="evidence" value="ECO:0007669"/>
    <property type="project" value="TreeGrafter"/>
</dbReference>
<dbReference type="AlphaFoldDB" id="A0A6G9YJ91"/>
<evidence type="ECO:0000313" key="7">
    <source>
        <dbReference type="EMBL" id="QIS13375.1"/>
    </source>
</evidence>
<dbReference type="KEGG" id="nah:F5544_27610"/>
<dbReference type="GO" id="GO:0000287">
    <property type="term" value="F:magnesium ion binding"/>
    <property type="evidence" value="ECO:0007669"/>
    <property type="project" value="UniProtKB-ARBA"/>
</dbReference>
<dbReference type="InterPro" id="IPR009014">
    <property type="entry name" value="Transketo_C/PFOR_II"/>
</dbReference>
<dbReference type="Pfam" id="PF02780">
    <property type="entry name" value="Transketolase_C"/>
    <property type="match status" value="1"/>
</dbReference>
<dbReference type="GO" id="GO:0007584">
    <property type="term" value="P:response to nutrient"/>
    <property type="evidence" value="ECO:0007669"/>
    <property type="project" value="TreeGrafter"/>
</dbReference>
<reference evidence="7 8" key="1">
    <citation type="journal article" date="2019" name="ACS Chem. Biol.">
        <title>Identification and Mobilization of a Cryptic Antibiotic Biosynthesis Gene Locus from a Human-Pathogenic Nocardia Isolate.</title>
        <authorList>
            <person name="Herisse M."/>
            <person name="Ishida K."/>
            <person name="Porter J.L."/>
            <person name="Howden B."/>
            <person name="Hertweck C."/>
            <person name="Stinear T.P."/>
            <person name="Pidot S.J."/>
        </authorList>
    </citation>
    <scope>NUCLEOTIDE SEQUENCE [LARGE SCALE GENOMIC DNA]</scope>
    <source>
        <strain evidence="7 8">AUSMDU00012717</strain>
    </source>
</reference>
<sequence length="748" mass="79398">MTDVDLDERFRAEISALTPRPHRPPTEEIAPGITGAQCLELFESQATSRHLDLAARRLGSAKRGYYSIGSSGHEGNAALAMALRTTDPALLHYRSGAFFVQRCRQVGGLDPIRDVLLGVVAAAADPISGGRHKVFGSKPASIIPMTSTIASHLPRAVGLAFGIERAQRLGVPAEWPSDAVVLCSFGDASANHSTAVGAINAAIHTAHQGVALPLLFVCEDNGIGISVPTPPDWIEYAYGSRRGLRYFTADGCDPLAALTVSRQAADWVREQRKPAFLRLRTIRLMGHAGSDMEAAYRRPGDIAADLVHDPVLATGRLLAESGVARPDEVIDRYDEIGGRVAFMAEVVWREPKLTSAAAVMAPLAPAHPDAVREDVLRGSWTAVETTSAAAASGSGVPATDSAAAPNQAAAQGDPLTLAQAINGTLADIMVRDRDVLVFGEDVGRKGGVYGVTKGLRKLFGARRVFDTLLDEQSVLGTALGTALTGFVPVPEIQYLAYLHNAADQLRGEAATLQFFSHGHYRNPMVVRIAGYAYQKGFGGHFHNDNSVAALRDIPGLVVASPSRADDAAALLRTCVSAARVDGRVCVFLEPIALYHTRDLYSPGDNGWLATPSGEHVPIGRARCYGDGADLTIVSFANGVPMSLRVAARLAERGVHARVLDLRWLTPLPADDLLRHANATGRVLIADETRYSGGVSESVCAALLDAGFDGRIARATSEDSFVPLGPAADTVLLDETRIEAAADKLLADR</sequence>
<dbReference type="SUPFAM" id="SSF52922">
    <property type="entry name" value="TK C-terminal domain-like"/>
    <property type="match status" value="1"/>
</dbReference>
<dbReference type="Pfam" id="PF00676">
    <property type="entry name" value="E1_dh"/>
    <property type="match status" value="1"/>
</dbReference>
<evidence type="ECO:0000313" key="8">
    <source>
        <dbReference type="Proteomes" id="UP000503540"/>
    </source>
</evidence>
<keyword evidence="3" id="KW-0560">Oxidoreductase</keyword>
<proteinExistence type="predicted"/>
<dbReference type="Pfam" id="PF02779">
    <property type="entry name" value="Transket_pyr"/>
    <property type="match status" value="1"/>
</dbReference>
<comment type="catalytic activity">
    <reaction evidence="5">
        <text>N(6)-[(R)-lipoyl]-L-lysyl-[protein] + 2-oxoglutarate + H(+) = N(6)-[(R)-S(8)-succinyldihydrolipoyl]-L-lysyl-[protein] + CO2</text>
        <dbReference type="Rhea" id="RHEA:12188"/>
        <dbReference type="Rhea" id="RHEA-COMP:10474"/>
        <dbReference type="Rhea" id="RHEA-COMP:20092"/>
        <dbReference type="ChEBI" id="CHEBI:15378"/>
        <dbReference type="ChEBI" id="CHEBI:16526"/>
        <dbReference type="ChEBI" id="CHEBI:16810"/>
        <dbReference type="ChEBI" id="CHEBI:83099"/>
        <dbReference type="ChEBI" id="CHEBI:83120"/>
        <dbReference type="EC" id="1.2.4.2"/>
    </reaction>
</comment>
<dbReference type="SUPFAM" id="SSF52518">
    <property type="entry name" value="Thiamin diphosphate-binding fold (THDP-binding)"/>
    <property type="match status" value="2"/>
</dbReference>
<accession>A0A6G9YJ91</accession>
<evidence type="ECO:0000256" key="5">
    <source>
        <dbReference type="ARBA" id="ARBA00051911"/>
    </source>
</evidence>
<dbReference type="EMBL" id="CP046172">
    <property type="protein sequence ID" value="QIS13375.1"/>
    <property type="molecule type" value="Genomic_DNA"/>
</dbReference>